<dbReference type="PANTHER" id="PTHR13520:SF0">
    <property type="entry name" value="RAD50-INTERACTING PROTEIN 1"/>
    <property type="match status" value="1"/>
</dbReference>
<dbReference type="InterPro" id="IPR042042">
    <property type="entry name" value="Tip20p_domB"/>
</dbReference>
<dbReference type="InterPro" id="IPR042044">
    <property type="entry name" value="EXOC6PINT-1/Sec15/Tip20_C_dom2"/>
</dbReference>
<dbReference type="Gene3D" id="1.20.58.1420">
    <property type="entry name" value="Dsl1p vesicle tethering complex, Tip20p subunit, domain B"/>
    <property type="match status" value="1"/>
</dbReference>
<keyword evidence="2" id="KW-1185">Reference proteome</keyword>
<dbReference type="EMBL" id="JAIHNG010000015">
    <property type="protein sequence ID" value="KAI5968185.1"/>
    <property type="molecule type" value="Genomic_DNA"/>
</dbReference>
<comment type="caution">
    <text evidence="1">The sequence shown here is derived from an EMBL/GenBank/DDBJ whole genome shotgun (WGS) entry which is preliminary data.</text>
</comment>
<dbReference type="AlphaFoldDB" id="A0AAD5BJU7"/>
<evidence type="ECO:0000313" key="2">
    <source>
        <dbReference type="Proteomes" id="UP001204833"/>
    </source>
</evidence>
<dbReference type="Gene3D" id="1.20.58.670">
    <property type="entry name" value="Dsl1p vesicle tethering complex, Tip20p subunit, domain D"/>
    <property type="match status" value="1"/>
</dbReference>
<dbReference type="RefSeq" id="XP_051611260.1">
    <property type="nucleotide sequence ID" value="XM_051751641.1"/>
</dbReference>
<dbReference type="GO" id="GO:0070939">
    <property type="term" value="C:Dsl1/NZR complex"/>
    <property type="evidence" value="ECO:0007669"/>
    <property type="project" value="InterPro"/>
</dbReference>
<dbReference type="GO" id="GO:0006888">
    <property type="term" value="P:endoplasmic reticulum to Golgi vesicle-mediated transport"/>
    <property type="evidence" value="ECO:0007669"/>
    <property type="project" value="InterPro"/>
</dbReference>
<dbReference type="InterPro" id="IPR007528">
    <property type="entry name" value="RINT1_Tip20"/>
</dbReference>
<dbReference type="Proteomes" id="UP001204833">
    <property type="component" value="Unassembled WGS sequence"/>
</dbReference>
<dbReference type="Pfam" id="PF04437">
    <property type="entry name" value="RINT1_TIP1"/>
    <property type="match status" value="1"/>
</dbReference>
<name>A0AAD5BJU7_9ASCO</name>
<protein>
    <submittedName>
        <fullName evidence="1">Uncharacterized protein</fullName>
    </submittedName>
</protein>
<proteinExistence type="predicted"/>
<accession>A0AAD5BJU7</accession>
<sequence>MALANYINSNFTSIDDLQFVNAKVDALGALNEQVRKIVADKLSGLEGAPSGGETEPELDKSKLNDAVEKIISVVSVVTTLDDLKESYDNVTALLHEFGDVPVLRELQIQIKKKQVAEIQKEYLLKCQQIETKLASNTSLEDLRSLSSDVTESNAPELISQLEHEISRRKEKFVDELRQLVKESRWLNKATVTKEALSLIAEVTEKLIQLQAIRNTPSYPGTWWAMECLLEPLNTRFHYHFDTPNKDTNKLSKPEWALSFVENCLEDSLPVINIIVEEPFKKVGKVGTYEAITTLLVPVRNKMNKVIQVINTNLKSEYDNKVREKYGVLLSHLIFELSTFDQRLRNKYKYNPYSTISATPAKEKWTGITGDILLDEHNRAFESWLEFEKTLAIKRFNNEIMSANDWMKIDFDYQPNKRTGKDTTVSMKYLRPTFSAYGLVKLVENLNSHVQTLSIVKFQLKYVSSIQLHLLDLYLEQLIQQHKQLTDKNTKSVLTMIPGGIDTDTKSVNKRETEVITSLEKLTEIYCSTKFVGDGIEKWNAEIVFVQLWKMYQSFTTPTSDLERDEGLFSAISNKFEELLDRTLHSYLGILRVEIKQLLKPYVNTGRWDSDLDAQESDIVPSPNLAPLINTLPTYLDIVEKSVSRIDYFAVTNMAVTVISDLLYEYVITNNRFSKVGVRQLISDFNYLVSFLHATLLLNTRRSSSITRFDDYTLSNDGNRSYVKVVQAIDVLDSVSSSKAAMIRTQRNALDKLRSDYGHGIDALSNGEVLDLLGRIQL</sequence>
<organism evidence="1 2">
    <name type="scientific">Candida theae</name>
    <dbReference type="NCBI Taxonomy" id="1198502"/>
    <lineage>
        <taxon>Eukaryota</taxon>
        <taxon>Fungi</taxon>
        <taxon>Dikarya</taxon>
        <taxon>Ascomycota</taxon>
        <taxon>Saccharomycotina</taxon>
        <taxon>Pichiomycetes</taxon>
        <taxon>Debaryomycetaceae</taxon>
        <taxon>Candida/Lodderomyces clade</taxon>
        <taxon>Candida</taxon>
    </lineage>
</organism>
<dbReference type="GeneID" id="76148294"/>
<evidence type="ECO:0000313" key="1">
    <source>
        <dbReference type="EMBL" id="KAI5968185.1"/>
    </source>
</evidence>
<gene>
    <name evidence="1" type="ORF">KGF57_000234</name>
</gene>
<dbReference type="PANTHER" id="PTHR13520">
    <property type="entry name" value="RAD50-INTERACTING PROTEIN 1 RINT-1"/>
    <property type="match status" value="1"/>
</dbReference>
<dbReference type="GO" id="GO:0060628">
    <property type="term" value="P:regulation of ER to Golgi vesicle-mediated transport"/>
    <property type="evidence" value="ECO:0007669"/>
    <property type="project" value="TreeGrafter"/>
</dbReference>
<dbReference type="PROSITE" id="PS51386">
    <property type="entry name" value="RINT1_TIP20"/>
    <property type="match status" value="1"/>
</dbReference>
<reference evidence="1 2" key="1">
    <citation type="journal article" date="2022" name="DNA Res.">
        <title>Genome analysis of five recently described species of the CUG-Ser clade uncovers Candida theae as a new hybrid lineage with pathogenic potential in the Candida parapsilosis species complex.</title>
        <authorList>
            <person name="Mixao V."/>
            <person name="Del Olmo V."/>
            <person name="Hegedusova E."/>
            <person name="Saus E."/>
            <person name="Pryszcz L."/>
            <person name="Cillingova A."/>
            <person name="Nosek J."/>
            <person name="Gabaldon T."/>
        </authorList>
    </citation>
    <scope>NUCLEOTIDE SEQUENCE [LARGE SCALE GENOMIC DNA]</scope>
    <source>
        <strain evidence="1 2">CBS 12239</strain>
    </source>
</reference>
<dbReference type="GO" id="GO:0006890">
    <property type="term" value="P:retrograde vesicle-mediated transport, Golgi to endoplasmic reticulum"/>
    <property type="evidence" value="ECO:0007669"/>
    <property type="project" value="InterPro"/>
</dbReference>